<dbReference type="OrthoDB" id="289038at2759"/>
<evidence type="ECO:0000313" key="4">
    <source>
        <dbReference type="WormBase" id="T08E11.2"/>
    </source>
</evidence>
<dbReference type="InterPro" id="IPR008974">
    <property type="entry name" value="TRAF-like"/>
</dbReference>
<dbReference type="FunCoup" id="O76642">
    <property type="interactions" value="19"/>
</dbReference>
<dbReference type="InterPro" id="IPR002083">
    <property type="entry name" value="MATH/TRAF_dom"/>
</dbReference>
<dbReference type="SUPFAM" id="SSF49599">
    <property type="entry name" value="TRAF domain-like"/>
    <property type="match status" value="2"/>
</dbReference>
<evidence type="ECO:0000313" key="2">
    <source>
        <dbReference type="EMBL" id="CCD63721.1"/>
    </source>
</evidence>
<dbReference type="OMA" id="FGVPWFI"/>
<dbReference type="HOGENOM" id="CLU_086152_0_0_1"/>
<proteinExistence type="predicted"/>
<dbReference type="PhylomeDB" id="O76642"/>
<dbReference type="RefSeq" id="NP_494088.1">
    <property type="nucleotide sequence ID" value="NM_061687.6"/>
</dbReference>
<sequence>MSNSCKEFSISENVKNISRFVDGESYYNNLEDRFNIPWRMTLERKNYQCGFYLRCEKEECEARKWSIETEYTLKLVSQNGKSLMKNSKYTFEKPKSYGWINFLSWKELESDYVVDDSIVVEAHVKIINILDSPCTETRAQKTFLFNHTVRNISRIKKRSNYYTNVETHFKIPWKIQIQRINGFFGVFLRCEKQRFDSKSWAIEVEYVLTLKSSNGQRLSLTGTTTFNEPTGYGYEKFIRWDDMERKYAINDSIVIEARVKIMKMTGFEDLPPNVKLSGIVIPVGDREYSMEEWMELAFGC</sequence>
<dbReference type="PROSITE" id="PS50144">
    <property type="entry name" value="MATH"/>
    <property type="match status" value="2"/>
</dbReference>
<dbReference type="WormBase" id="T08E11.2">
    <property type="protein sequence ID" value="CE19569"/>
    <property type="gene ID" value="WBGene00020358"/>
    <property type="gene designation" value="math-39"/>
</dbReference>
<dbReference type="SMR" id="O76642"/>
<dbReference type="PANTHER" id="PTHR46308">
    <property type="entry name" value="MATH (MEPRIN-ASSOCIATED TRAF HOMOLOGY) DOMAIN CONTAINING"/>
    <property type="match status" value="1"/>
</dbReference>
<reference evidence="2 3" key="1">
    <citation type="journal article" date="1998" name="Science">
        <title>Genome sequence of the nematode C. elegans: a platform for investigating biology.</title>
        <authorList>
            <consortium name="The C. elegans sequencing consortium"/>
            <person name="Sulson J.E."/>
            <person name="Waterston R."/>
        </authorList>
    </citation>
    <scope>NUCLEOTIDE SEQUENCE [LARGE SCALE GENOMIC DNA]</scope>
    <source>
        <strain evidence="2 3">Bristol N2</strain>
    </source>
</reference>
<dbReference type="Pfam" id="PF00917">
    <property type="entry name" value="MATH"/>
    <property type="match status" value="2"/>
</dbReference>
<gene>
    <name evidence="2 4" type="primary">math-39</name>
    <name evidence="2" type="ORF">CELE_T08E11.2</name>
    <name evidence="4" type="ORF">T08E11.2</name>
</gene>
<dbReference type="UCSC" id="T08E11.2">
    <property type="organism name" value="c. elegans"/>
</dbReference>
<dbReference type="STRING" id="6239.T08E11.2.1"/>
<dbReference type="InParanoid" id="O76642"/>
<dbReference type="AlphaFoldDB" id="O76642"/>
<dbReference type="GeneID" id="173552"/>
<protein>
    <submittedName>
        <fullName evidence="2">MATH domain-containing protein</fullName>
    </submittedName>
</protein>
<feature type="domain" description="MATH" evidence="1">
    <location>
        <begin position="7"/>
        <end position="124"/>
    </location>
</feature>
<accession>O76642</accession>
<dbReference type="PaxDb" id="6239-T08E11.2"/>
<dbReference type="KEGG" id="cel:CELE_T08E11.2"/>
<dbReference type="CTD" id="173552"/>
<evidence type="ECO:0000313" key="3">
    <source>
        <dbReference type="Proteomes" id="UP000001940"/>
    </source>
</evidence>
<dbReference type="PANTHER" id="PTHR46308:SF1">
    <property type="entry name" value="MATH DOMAIN-CONTAINING PROTEIN"/>
    <property type="match status" value="1"/>
</dbReference>
<evidence type="ECO:0000259" key="1">
    <source>
        <dbReference type="PROSITE" id="PS50144"/>
    </source>
</evidence>
<dbReference type="SMART" id="SM00061">
    <property type="entry name" value="MATH"/>
    <property type="match status" value="2"/>
</dbReference>
<feature type="domain" description="MATH" evidence="1">
    <location>
        <begin position="142"/>
        <end position="259"/>
    </location>
</feature>
<name>O76642_CAEEL</name>
<dbReference type="Gene3D" id="2.60.210.10">
    <property type="entry name" value="Apoptosis, Tumor Necrosis Factor Receptor Associated Protein 2, Chain A"/>
    <property type="match status" value="2"/>
</dbReference>
<dbReference type="PIR" id="T33392">
    <property type="entry name" value="T33392"/>
</dbReference>
<dbReference type="EMBL" id="BX284602">
    <property type="protein sequence ID" value="CCD63721.1"/>
    <property type="molecule type" value="Genomic_DNA"/>
</dbReference>
<dbReference type="Bgee" id="WBGene00020358">
    <property type="expression patterns" value="Expressed in adult organism and 2 other cell types or tissues"/>
</dbReference>
<dbReference type="Proteomes" id="UP000001940">
    <property type="component" value="Chromosome II"/>
</dbReference>
<organism evidence="2 3">
    <name type="scientific">Caenorhabditis elegans</name>
    <dbReference type="NCBI Taxonomy" id="6239"/>
    <lineage>
        <taxon>Eukaryota</taxon>
        <taxon>Metazoa</taxon>
        <taxon>Ecdysozoa</taxon>
        <taxon>Nematoda</taxon>
        <taxon>Chromadorea</taxon>
        <taxon>Rhabditida</taxon>
        <taxon>Rhabditina</taxon>
        <taxon>Rhabditomorpha</taxon>
        <taxon>Rhabditoidea</taxon>
        <taxon>Rhabditidae</taxon>
        <taxon>Peloderinae</taxon>
        <taxon>Caenorhabditis</taxon>
    </lineage>
</organism>
<dbReference type="CDD" id="cd00121">
    <property type="entry name" value="MATH"/>
    <property type="match status" value="2"/>
</dbReference>
<dbReference type="AGR" id="WB:WBGene00020358"/>
<keyword evidence="3" id="KW-1185">Reference proteome</keyword>